<gene>
    <name evidence="3" type="ORF">WAE58_14000</name>
</gene>
<evidence type="ECO:0000313" key="3">
    <source>
        <dbReference type="EMBL" id="MEJ2903553.1"/>
    </source>
</evidence>
<name>A0ABU8NMR6_9SPHI</name>
<dbReference type="PANTHER" id="PTHR32060:SF30">
    <property type="entry name" value="CARBOXY-TERMINAL PROCESSING PROTEASE CTPA"/>
    <property type="match status" value="1"/>
</dbReference>
<dbReference type="Pfam" id="PF03572">
    <property type="entry name" value="Peptidase_S41"/>
    <property type="match status" value="1"/>
</dbReference>
<dbReference type="SUPFAM" id="SSF50156">
    <property type="entry name" value="PDZ domain-like"/>
    <property type="match status" value="1"/>
</dbReference>
<organism evidence="3 4">
    <name type="scientific">Pedobacter panaciterrae</name>
    <dbReference type="NCBI Taxonomy" id="363849"/>
    <lineage>
        <taxon>Bacteria</taxon>
        <taxon>Pseudomonadati</taxon>
        <taxon>Bacteroidota</taxon>
        <taxon>Sphingobacteriia</taxon>
        <taxon>Sphingobacteriales</taxon>
        <taxon>Sphingobacteriaceae</taxon>
        <taxon>Pedobacter</taxon>
    </lineage>
</organism>
<keyword evidence="4" id="KW-1185">Reference proteome</keyword>
<dbReference type="SUPFAM" id="SSF52096">
    <property type="entry name" value="ClpP/crotonase"/>
    <property type="match status" value="1"/>
</dbReference>
<evidence type="ECO:0000259" key="2">
    <source>
        <dbReference type="PROSITE" id="PS50106"/>
    </source>
</evidence>
<dbReference type="InterPro" id="IPR036034">
    <property type="entry name" value="PDZ_sf"/>
</dbReference>
<dbReference type="Gene3D" id="3.30.750.170">
    <property type="match status" value="1"/>
</dbReference>
<dbReference type="EMBL" id="JBBEUB010000004">
    <property type="protein sequence ID" value="MEJ2903553.1"/>
    <property type="molecule type" value="Genomic_DNA"/>
</dbReference>
<dbReference type="PROSITE" id="PS50106">
    <property type="entry name" value="PDZ"/>
    <property type="match status" value="1"/>
</dbReference>
<dbReference type="PANTHER" id="PTHR32060">
    <property type="entry name" value="TAIL-SPECIFIC PROTEASE"/>
    <property type="match status" value="1"/>
</dbReference>
<dbReference type="InterPro" id="IPR001478">
    <property type="entry name" value="PDZ"/>
</dbReference>
<feature type="domain" description="PDZ" evidence="2">
    <location>
        <begin position="105"/>
        <end position="147"/>
    </location>
</feature>
<dbReference type="Gene3D" id="3.90.226.10">
    <property type="entry name" value="2-enoyl-CoA Hydratase, Chain A, domain 1"/>
    <property type="match status" value="1"/>
</dbReference>
<dbReference type="Pfam" id="PF00595">
    <property type="entry name" value="PDZ"/>
    <property type="match status" value="1"/>
</dbReference>
<dbReference type="Gene3D" id="2.30.42.10">
    <property type="match status" value="1"/>
</dbReference>
<dbReference type="Proteomes" id="UP001378956">
    <property type="component" value="Unassembled WGS sequence"/>
</dbReference>
<dbReference type="RefSeq" id="WP_288879153.1">
    <property type="nucleotide sequence ID" value="NZ_CBFGNQ010000001.1"/>
</dbReference>
<evidence type="ECO:0000313" key="4">
    <source>
        <dbReference type="Proteomes" id="UP001378956"/>
    </source>
</evidence>
<reference evidence="3 4" key="1">
    <citation type="submission" date="2024-03" db="EMBL/GenBank/DDBJ databases">
        <title>Sequence of Lycoming College Course Isolates.</title>
        <authorList>
            <person name="Plotts O."/>
            <person name="Newman J."/>
        </authorList>
    </citation>
    <scope>NUCLEOTIDE SEQUENCE [LARGE SCALE GENOMIC DNA]</scope>
    <source>
        <strain evidence="3 4">CJB-3</strain>
    </source>
</reference>
<evidence type="ECO:0000256" key="1">
    <source>
        <dbReference type="SAM" id="SignalP"/>
    </source>
</evidence>
<dbReference type="InterPro" id="IPR041613">
    <property type="entry name" value="Pept_S41_N"/>
</dbReference>
<dbReference type="Pfam" id="PF18294">
    <property type="entry name" value="Pept_S41_N"/>
    <property type="match status" value="1"/>
</dbReference>
<dbReference type="CDD" id="cd07561">
    <property type="entry name" value="Peptidase_S41_CPP_like"/>
    <property type="match status" value="1"/>
</dbReference>
<dbReference type="SMART" id="SM00228">
    <property type="entry name" value="PDZ"/>
    <property type="match status" value="1"/>
</dbReference>
<feature type="signal peptide" evidence="1">
    <location>
        <begin position="1"/>
        <end position="24"/>
    </location>
</feature>
<protein>
    <submittedName>
        <fullName evidence="3">S41 family peptidase</fullName>
    </submittedName>
</protein>
<proteinExistence type="predicted"/>
<comment type="caution">
    <text evidence="3">The sequence shown here is derived from an EMBL/GenBank/DDBJ whole genome shotgun (WGS) entry which is preliminary data.</text>
</comment>
<feature type="chain" id="PRO_5047063607" evidence="1">
    <location>
        <begin position="25"/>
        <end position="464"/>
    </location>
</feature>
<dbReference type="InterPro" id="IPR005151">
    <property type="entry name" value="Tail-specific_protease"/>
</dbReference>
<accession>A0ABU8NMR6</accession>
<sequence>MAISGKKFSIFCISWLLLSLQFIACRKSDPEKPDYPAGSNEKINSWVLDSMRVYYYWQNSLPSNPEITKAPLDFFSSIKSTEDRFSKLVNPTLPESYYPSLVHNFGFDLAIYRDSSGETKTVVTLVVPGTIAEHDGLKRGSIILSINQTTPSAINAPNLIAASIKQRKIVLKLQQGEELILGAAIVAENPVYKYKIISSTGKSIAYLFLNSFEGRSKYDLQNAFAYFKQNNATELILDLRYNPGGDIAMSAVMAAAIAQVQASDVFIEYRGNKNAPLRRENFASTIANISAGYNFSFEEIASMRLQIKQVFILTGNHTASAAEFLIKGLRPWLSVIQVGQKTLGKDMASFQIKENENTHTLANWSIEPMVFKLFNSNSEGNYPTGLNPDITVDEFSEDLIPFGDQADPLIKTAIGRIAGESLKRSSLSKDNIQILFDSRDMIDQIGRSVSVTKVQSPPKGLTNR</sequence>
<keyword evidence="1" id="KW-0732">Signal</keyword>
<dbReference type="InterPro" id="IPR029045">
    <property type="entry name" value="ClpP/crotonase-like_dom_sf"/>
</dbReference>